<dbReference type="OrthoDB" id="7202255at2"/>
<accession>A0A1T4SAP5</accession>
<evidence type="ECO:0008006" key="4">
    <source>
        <dbReference type="Google" id="ProtNLM"/>
    </source>
</evidence>
<dbReference type="EMBL" id="FUXP01000015">
    <property type="protein sequence ID" value="SKA24921.1"/>
    <property type="molecule type" value="Genomic_DNA"/>
</dbReference>
<evidence type="ECO:0000256" key="1">
    <source>
        <dbReference type="SAM" id="MobiDB-lite"/>
    </source>
</evidence>
<dbReference type="RefSeq" id="WP_159447402.1">
    <property type="nucleotide sequence ID" value="NZ_FUXP01000015.1"/>
</dbReference>
<dbReference type="PROSITE" id="PS51257">
    <property type="entry name" value="PROKAR_LIPOPROTEIN"/>
    <property type="match status" value="1"/>
</dbReference>
<evidence type="ECO:0000313" key="2">
    <source>
        <dbReference type="EMBL" id="SKA24921.1"/>
    </source>
</evidence>
<dbReference type="AlphaFoldDB" id="A0A1T4SAP5"/>
<dbReference type="Proteomes" id="UP000190061">
    <property type="component" value="Unassembled WGS sequence"/>
</dbReference>
<proteinExistence type="predicted"/>
<reference evidence="2 3" key="1">
    <citation type="submission" date="2017-02" db="EMBL/GenBank/DDBJ databases">
        <authorList>
            <person name="Peterson S.W."/>
        </authorList>
    </citation>
    <scope>NUCLEOTIDE SEQUENCE [LARGE SCALE GENOMIC DNA]</scope>
    <source>
        <strain evidence="2 3">DSM 21749</strain>
    </source>
</reference>
<gene>
    <name evidence="2" type="ORF">SAMN02745674_02657</name>
</gene>
<name>A0A1T4SAP5_9GAMM</name>
<dbReference type="STRING" id="1122188.SAMN02745674_02657"/>
<organism evidence="2 3">
    <name type="scientific">Lysobacter spongiicola DSM 21749</name>
    <dbReference type="NCBI Taxonomy" id="1122188"/>
    <lineage>
        <taxon>Bacteria</taxon>
        <taxon>Pseudomonadati</taxon>
        <taxon>Pseudomonadota</taxon>
        <taxon>Gammaproteobacteria</taxon>
        <taxon>Lysobacterales</taxon>
        <taxon>Lysobacteraceae</taxon>
        <taxon>Novilysobacter</taxon>
    </lineage>
</organism>
<keyword evidence="3" id="KW-1185">Reference proteome</keyword>
<sequence>MQSTGRLIALVTAALLGACQNPGEAPSSQGAEAMSADPPSSTSTAQAVGATEAATTAPGITPIVALDSIGATKEFLERTLGESTYETPDEARYTVDGCDVSVGFHDRAVSMISIDLQEGCRFDVSGLTGTQSDVVIDGPLTFGEFEQLFGEADYRAPCLASCGNAYDPYVDAVVGGSRANGVIDVSAHSVFVNDSVIQAANEWRDELTAERGEDYVFETQFNCTREHNAVARRIFARIEVHSLQFGRELGTYECG</sequence>
<protein>
    <recommendedName>
        <fullName evidence="4">Lipoprotein</fullName>
    </recommendedName>
</protein>
<evidence type="ECO:0000313" key="3">
    <source>
        <dbReference type="Proteomes" id="UP000190061"/>
    </source>
</evidence>
<feature type="region of interest" description="Disordered" evidence="1">
    <location>
        <begin position="22"/>
        <end position="52"/>
    </location>
</feature>